<dbReference type="PRINTS" id="PR00035">
    <property type="entry name" value="HTHGNTR"/>
</dbReference>
<dbReference type="InterPro" id="IPR036390">
    <property type="entry name" value="WH_DNA-bd_sf"/>
</dbReference>
<dbReference type="SMART" id="SM00345">
    <property type="entry name" value="HTH_GNTR"/>
    <property type="match status" value="1"/>
</dbReference>
<keyword evidence="2 6" id="KW-0238">DNA-binding</keyword>
<dbReference type="PANTHER" id="PTHR43537">
    <property type="entry name" value="TRANSCRIPTIONAL REGULATOR, GNTR FAMILY"/>
    <property type="match status" value="1"/>
</dbReference>
<evidence type="ECO:0000256" key="3">
    <source>
        <dbReference type="ARBA" id="ARBA00023163"/>
    </source>
</evidence>
<keyword evidence="1" id="KW-0805">Transcription regulation</keyword>
<dbReference type="SUPFAM" id="SSF48008">
    <property type="entry name" value="GntR ligand-binding domain-like"/>
    <property type="match status" value="1"/>
</dbReference>
<proteinExistence type="predicted"/>
<dbReference type="Gene3D" id="1.10.10.10">
    <property type="entry name" value="Winged helix-like DNA-binding domain superfamily/Winged helix DNA-binding domain"/>
    <property type="match status" value="1"/>
</dbReference>
<evidence type="ECO:0000313" key="7">
    <source>
        <dbReference type="Proteomes" id="UP000236723"/>
    </source>
</evidence>
<dbReference type="InterPro" id="IPR036388">
    <property type="entry name" value="WH-like_DNA-bd_sf"/>
</dbReference>
<accession>A0A1H5T8V7</accession>
<sequence>MTLDKINSQGGDSVTARAVTLPGAPLPPPDEAMVRRSSGEQAALYIRRLIFEGQLRQGDRVPQDEIARALGVSRIPVREALLSLEREGWVTIRPHRGAFIGALDETSVRDHYTLYGLVFGFAARRATERRTPELVTRLTELCEALGGVDDPAAVARLNREFDRVILETAGSPRLRAVLRAMVGIVPGNFFALVPGAIEAVREGARAILRAVRDGDPAGAARAYARMLQRQGDLVAELFTARGLFAAPAQPC</sequence>
<protein>
    <submittedName>
        <fullName evidence="6">DNA-binding transcriptional regulator, GntR family</fullName>
    </submittedName>
</protein>
<organism evidence="6 7">
    <name type="scientific">Thermomonospora echinospora</name>
    <dbReference type="NCBI Taxonomy" id="1992"/>
    <lineage>
        <taxon>Bacteria</taxon>
        <taxon>Bacillati</taxon>
        <taxon>Actinomycetota</taxon>
        <taxon>Actinomycetes</taxon>
        <taxon>Streptosporangiales</taxon>
        <taxon>Thermomonosporaceae</taxon>
        <taxon>Thermomonospora</taxon>
    </lineage>
</organism>
<evidence type="ECO:0000313" key="6">
    <source>
        <dbReference type="EMBL" id="SEF58598.1"/>
    </source>
</evidence>
<feature type="region of interest" description="Disordered" evidence="4">
    <location>
        <begin position="1"/>
        <end position="28"/>
    </location>
</feature>
<dbReference type="InterPro" id="IPR011711">
    <property type="entry name" value="GntR_C"/>
</dbReference>
<dbReference type="Proteomes" id="UP000236723">
    <property type="component" value="Unassembled WGS sequence"/>
</dbReference>
<keyword evidence="7" id="KW-1185">Reference proteome</keyword>
<evidence type="ECO:0000256" key="4">
    <source>
        <dbReference type="SAM" id="MobiDB-lite"/>
    </source>
</evidence>
<evidence type="ECO:0000256" key="2">
    <source>
        <dbReference type="ARBA" id="ARBA00023125"/>
    </source>
</evidence>
<dbReference type="Pfam" id="PF00392">
    <property type="entry name" value="GntR"/>
    <property type="match status" value="1"/>
</dbReference>
<dbReference type="Pfam" id="PF07729">
    <property type="entry name" value="FCD"/>
    <property type="match status" value="1"/>
</dbReference>
<dbReference type="GO" id="GO:0003677">
    <property type="term" value="F:DNA binding"/>
    <property type="evidence" value="ECO:0007669"/>
    <property type="project" value="UniProtKB-KW"/>
</dbReference>
<dbReference type="EMBL" id="FNVO01000001">
    <property type="protein sequence ID" value="SEF58598.1"/>
    <property type="molecule type" value="Genomic_DNA"/>
</dbReference>
<keyword evidence="3" id="KW-0804">Transcription</keyword>
<evidence type="ECO:0000256" key="1">
    <source>
        <dbReference type="ARBA" id="ARBA00023015"/>
    </source>
</evidence>
<dbReference type="SUPFAM" id="SSF46785">
    <property type="entry name" value="Winged helix' DNA-binding domain"/>
    <property type="match status" value="1"/>
</dbReference>
<dbReference type="CDD" id="cd07377">
    <property type="entry name" value="WHTH_GntR"/>
    <property type="match status" value="1"/>
</dbReference>
<dbReference type="InterPro" id="IPR008920">
    <property type="entry name" value="TF_FadR/GntR_C"/>
</dbReference>
<dbReference type="PROSITE" id="PS50949">
    <property type="entry name" value="HTH_GNTR"/>
    <property type="match status" value="1"/>
</dbReference>
<evidence type="ECO:0000259" key="5">
    <source>
        <dbReference type="PROSITE" id="PS50949"/>
    </source>
</evidence>
<gene>
    <name evidence="6" type="ORF">SAMN04489712_101508</name>
</gene>
<dbReference type="Gene3D" id="1.20.120.530">
    <property type="entry name" value="GntR ligand-binding domain-like"/>
    <property type="match status" value="1"/>
</dbReference>
<feature type="domain" description="HTH gntR-type" evidence="5">
    <location>
        <begin position="36"/>
        <end position="103"/>
    </location>
</feature>
<dbReference type="InterPro" id="IPR000524">
    <property type="entry name" value="Tscrpt_reg_HTH_GntR"/>
</dbReference>
<dbReference type="AlphaFoldDB" id="A0A1H5T8V7"/>
<dbReference type="SMART" id="SM00895">
    <property type="entry name" value="FCD"/>
    <property type="match status" value="1"/>
</dbReference>
<name>A0A1H5T8V7_9ACTN</name>
<reference evidence="7" key="1">
    <citation type="submission" date="2016-10" db="EMBL/GenBank/DDBJ databases">
        <authorList>
            <person name="Varghese N."/>
            <person name="Submissions S."/>
        </authorList>
    </citation>
    <scope>NUCLEOTIDE SEQUENCE [LARGE SCALE GENOMIC DNA]</scope>
    <source>
        <strain evidence="7">DSM 43163</strain>
    </source>
</reference>
<dbReference type="PANTHER" id="PTHR43537:SF5">
    <property type="entry name" value="UXU OPERON TRANSCRIPTIONAL REGULATOR"/>
    <property type="match status" value="1"/>
</dbReference>
<dbReference type="GO" id="GO:0003700">
    <property type="term" value="F:DNA-binding transcription factor activity"/>
    <property type="evidence" value="ECO:0007669"/>
    <property type="project" value="InterPro"/>
</dbReference>
<feature type="compositionally biased region" description="Polar residues" evidence="4">
    <location>
        <begin position="1"/>
        <end position="12"/>
    </location>
</feature>